<dbReference type="Gene3D" id="3.30.40.10">
    <property type="entry name" value="Zinc/RING finger domain, C3HC4 (zinc finger)"/>
    <property type="match status" value="1"/>
</dbReference>
<feature type="compositionally biased region" description="Low complexity" evidence="1">
    <location>
        <begin position="1154"/>
        <end position="1165"/>
    </location>
</feature>
<dbReference type="AlphaFoldDB" id="A0A8B7NWC0"/>
<dbReference type="RefSeq" id="XP_018018058.2">
    <property type="nucleotide sequence ID" value="XM_018162569.2"/>
</dbReference>
<evidence type="ECO:0000313" key="2">
    <source>
        <dbReference type="Proteomes" id="UP000694843"/>
    </source>
</evidence>
<accession>A0A8B7NWC0</accession>
<protein>
    <submittedName>
        <fullName evidence="3">Uncharacterized protein LOC108674605</fullName>
    </submittedName>
</protein>
<organism evidence="2 3">
    <name type="scientific">Hyalella azteca</name>
    <name type="common">Amphipod</name>
    <dbReference type="NCBI Taxonomy" id="294128"/>
    <lineage>
        <taxon>Eukaryota</taxon>
        <taxon>Metazoa</taxon>
        <taxon>Ecdysozoa</taxon>
        <taxon>Arthropoda</taxon>
        <taxon>Crustacea</taxon>
        <taxon>Multicrustacea</taxon>
        <taxon>Malacostraca</taxon>
        <taxon>Eumalacostraca</taxon>
        <taxon>Peracarida</taxon>
        <taxon>Amphipoda</taxon>
        <taxon>Senticaudata</taxon>
        <taxon>Talitrida</taxon>
        <taxon>Talitroidea</taxon>
        <taxon>Hyalellidae</taxon>
        <taxon>Hyalella</taxon>
    </lineage>
</organism>
<dbReference type="Proteomes" id="UP000694843">
    <property type="component" value="Unplaced"/>
</dbReference>
<sequence>MNREMQPVLMYKPVCKSCHSLKAADIFFKASLKVALDECRHKTKDCCCKRKFEELCERTEEEKQIISQDNAKTFDGSNFLSQYNSKNDQIVYFCKVCLSCGCLSKGKRKIVESWTEGITFTTTRNKNIAMKMHLQSKQHKEALEFGQANDGTQRKLGFPTREEQEKATRNTMIAGIFRTSHLLPFRLYTALCAFLSLISPSHLSNPLGNRHQMHTDICHVLSANYEACATTMKRFFSSTFAATNGKRKITISCDEGTAQKDASRQAIVATYVNDDGMTKEIVLGVPMIKQGDAMATTNHVKENISLFLDPTSVAFVCTDSAAVCTGKKTGMIEMLKTSSEFQTLNGLPDFCHEMENLLHNSMPKWVSDTLSICRSVAAFVNDHIIVKNMIPRYKNIYHGSRFTKIPDQCQMHFAEYLHLHLDAILKNLPIMIKALPALINTQTFQSNEAIDILKLILNDSFVIKVMLIRRLYKLMSEKEKIAQNIHFGPFQYKHLVDSLASELQDLKTPSIDVESFVKDGNVRSCAEASNHSDHDYINLCQTAVKLNLETRGELEASRKDIVSNLMNDNSKWIDQICNVAPNYLKIPQPIALATQLFSLHLENNLQDKLAAIKQLFNSVNIQFVSCGSKCKGVDECGCLISDYEKFMAIFQTEWHAAPNNRVIRSGTSISQSYTHAFAHYIAENNQKNVYPTNIIRCLEIIQLMKPSLGATERVMSHVASIMSRSESMYDIKKIITEDSTTSDSVEMEVFLRCNTNIVQHDADLAKQIFLSRHGESLMKNKKSNTMSDAVHNYLYELSGKISNQYINKRKNAFDQKQEDCKRTKMYFTGPNVLENSKVPASSNSIEVVSSQSINYSPANVTILQHDEVVPPLSASVNKAGNARNMIAFDQPNGCKEFQMGGTSLNLGNETANFKKNKMEVYCICQTKNDKESRTQIKSSKFIGCSSAQKCESYIERMTEKNVGGGDWFHLKCLKMNRVPKGPWYCQKCNEKNAANLRQDLTNYNTQECRMVLQQCAEAADGSLWCAEQSLPQVSAVEVKSEALEADAQSPVDIKDEIEDGTEDVDVKEEPFSYDDKALEPPSPGWGGLLVPPPLCVPCKREAPMEAPDGHDVPLCYLLITDGAEGQVGGIAMAPDGHDVPLCYLLITDGAEGQSSGESSTARGAAAGAGGSGDVFKSSSPKLLPNRLHQSKSAKHSPLDK</sequence>
<reference evidence="3" key="1">
    <citation type="submission" date="2025-08" db="UniProtKB">
        <authorList>
            <consortium name="RefSeq"/>
        </authorList>
    </citation>
    <scope>IDENTIFICATION</scope>
    <source>
        <tissue evidence="3">Whole organism</tissue>
    </source>
</reference>
<dbReference type="KEGG" id="hazt:108674605"/>
<evidence type="ECO:0000256" key="1">
    <source>
        <dbReference type="SAM" id="MobiDB-lite"/>
    </source>
</evidence>
<dbReference type="OrthoDB" id="7753208at2759"/>
<name>A0A8B7NWC0_HYAAZ</name>
<keyword evidence="2" id="KW-1185">Reference proteome</keyword>
<evidence type="ECO:0000313" key="3">
    <source>
        <dbReference type="RefSeq" id="XP_018018058.2"/>
    </source>
</evidence>
<feature type="region of interest" description="Disordered" evidence="1">
    <location>
        <begin position="1152"/>
        <end position="1200"/>
    </location>
</feature>
<gene>
    <name evidence="3" type="primary">LOC108674605</name>
</gene>
<dbReference type="InterPro" id="IPR013083">
    <property type="entry name" value="Znf_RING/FYVE/PHD"/>
</dbReference>
<proteinExistence type="predicted"/>
<dbReference type="GeneID" id="108674605"/>